<protein>
    <submittedName>
        <fullName evidence="2">Uncharacterized protein</fullName>
    </submittedName>
</protein>
<reference evidence="2 3" key="1">
    <citation type="submission" date="2016-11" db="EMBL/GenBank/DDBJ databases">
        <authorList>
            <person name="Jaros S."/>
            <person name="Januszkiewicz K."/>
            <person name="Wedrychowicz H."/>
        </authorList>
    </citation>
    <scope>NUCLEOTIDE SEQUENCE [LARGE SCALE GENOMIC DNA]</scope>
    <source>
        <strain evidence="2 3">LMG 26898</strain>
    </source>
</reference>
<dbReference type="Proteomes" id="UP000183983">
    <property type="component" value="Unassembled WGS sequence"/>
</dbReference>
<evidence type="ECO:0000256" key="1">
    <source>
        <dbReference type="SAM" id="Phobius"/>
    </source>
</evidence>
<dbReference type="OrthoDB" id="8968524at2"/>
<evidence type="ECO:0000313" key="3">
    <source>
        <dbReference type="Proteomes" id="UP000183983"/>
    </source>
</evidence>
<gene>
    <name evidence="2" type="ORF">SAMN05216593_106126</name>
</gene>
<dbReference type="EMBL" id="FRDA01000006">
    <property type="protein sequence ID" value="SHN04022.1"/>
    <property type="molecule type" value="Genomic_DNA"/>
</dbReference>
<keyword evidence="1" id="KW-1133">Transmembrane helix</keyword>
<feature type="transmembrane region" description="Helical" evidence="1">
    <location>
        <begin position="12"/>
        <end position="32"/>
    </location>
</feature>
<organism evidence="2 3">
    <name type="scientific">Pseudomonas asturiensis</name>
    <dbReference type="NCBI Taxonomy" id="1190415"/>
    <lineage>
        <taxon>Bacteria</taxon>
        <taxon>Pseudomonadati</taxon>
        <taxon>Pseudomonadota</taxon>
        <taxon>Gammaproteobacteria</taxon>
        <taxon>Pseudomonadales</taxon>
        <taxon>Pseudomonadaceae</taxon>
        <taxon>Pseudomonas</taxon>
    </lineage>
</organism>
<feature type="transmembrane region" description="Helical" evidence="1">
    <location>
        <begin position="38"/>
        <end position="56"/>
    </location>
</feature>
<accession>A0A1M7NJJ2</accession>
<dbReference type="RefSeq" id="WP_073167119.1">
    <property type="nucleotide sequence ID" value="NZ_FRDA01000006.1"/>
</dbReference>
<keyword evidence="1" id="KW-0812">Transmembrane</keyword>
<sequence length="59" mass="6249">MSGKPSRFWKTFAKPAWITLLTGVGLFAALLGDGGWDTLAWAGMGIAAGVSIRGLLTRR</sequence>
<evidence type="ECO:0000313" key="2">
    <source>
        <dbReference type="EMBL" id="SHN04022.1"/>
    </source>
</evidence>
<dbReference type="STRING" id="1190415.SAMN05216593_106126"/>
<keyword evidence="1" id="KW-0472">Membrane</keyword>
<proteinExistence type="predicted"/>
<dbReference type="AlphaFoldDB" id="A0A1M7NJJ2"/>
<name>A0A1M7NJJ2_9PSED</name>